<name>A0A5M6CMV7_9BACT</name>
<protein>
    <submittedName>
        <fullName evidence="1">Uncharacterized protein</fullName>
    </submittedName>
</protein>
<dbReference type="RefSeq" id="WP_150030954.1">
    <property type="nucleotide sequence ID" value="NZ_VWSH01000001.1"/>
</dbReference>
<dbReference type="InterPro" id="IPR046037">
    <property type="entry name" value="DUF5995"/>
</dbReference>
<sequence length="250" mass="27559">MKANTIDEVIQQLDIIINDCIQKSSRIGYFASLYKAMTIGVKVGIEQDAFDNGPRMELLDVAFANRYLTAYNQFSTGQVATHSWMHAFKAAEQTNLSIVQHLLLGINAHINLDLGIAAAAISTAGDIESLHHDFNLINVVIGNVYLSLEKQLKKISWPTIFLKSLDPTVADDIVNFSIQKARDTAWSNAVILADSTEIQDEDIIRATDTIVSKVATCVQNPDGITKWIIKGILLFESNDVAKNIKVLNEG</sequence>
<evidence type="ECO:0000313" key="2">
    <source>
        <dbReference type="Proteomes" id="UP000323632"/>
    </source>
</evidence>
<evidence type="ECO:0000313" key="1">
    <source>
        <dbReference type="EMBL" id="KAA5536383.1"/>
    </source>
</evidence>
<comment type="caution">
    <text evidence="1">The sequence shown here is derived from an EMBL/GenBank/DDBJ whole genome shotgun (WGS) entry which is preliminary data.</text>
</comment>
<dbReference type="AlphaFoldDB" id="A0A5M6CMV7"/>
<accession>A0A5M6CMV7</accession>
<keyword evidence="2" id="KW-1185">Reference proteome</keyword>
<reference evidence="1 2" key="1">
    <citation type="submission" date="2019-09" db="EMBL/GenBank/DDBJ databases">
        <title>Genome sequence and assembly of Taibaiella sp.</title>
        <authorList>
            <person name="Chhetri G."/>
        </authorList>
    </citation>
    <scope>NUCLEOTIDE SEQUENCE [LARGE SCALE GENOMIC DNA]</scope>
    <source>
        <strain evidence="1 2">KVB11</strain>
    </source>
</reference>
<organism evidence="1 2">
    <name type="scientific">Taibaiella lutea</name>
    <dbReference type="NCBI Taxonomy" id="2608001"/>
    <lineage>
        <taxon>Bacteria</taxon>
        <taxon>Pseudomonadati</taxon>
        <taxon>Bacteroidota</taxon>
        <taxon>Chitinophagia</taxon>
        <taxon>Chitinophagales</taxon>
        <taxon>Chitinophagaceae</taxon>
        <taxon>Taibaiella</taxon>
    </lineage>
</organism>
<gene>
    <name evidence="1" type="ORF">F0919_01565</name>
</gene>
<proteinExistence type="predicted"/>
<dbReference type="Pfam" id="PF19458">
    <property type="entry name" value="DUF5995"/>
    <property type="match status" value="1"/>
</dbReference>
<dbReference type="Proteomes" id="UP000323632">
    <property type="component" value="Unassembled WGS sequence"/>
</dbReference>
<dbReference type="EMBL" id="VWSH01000001">
    <property type="protein sequence ID" value="KAA5536383.1"/>
    <property type="molecule type" value="Genomic_DNA"/>
</dbReference>